<name>A0AAP0N1H2_9ROSI</name>
<accession>A0AAP0N1H2</accession>
<dbReference type="AlphaFoldDB" id="A0AAP0N1H2"/>
<dbReference type="EMBL" id="JBCGBO010000001">
    <property type="protein sequence ID" value="KAK9229447.1"/>
    <property type="molecule type" value="Genomic_DNA"/>
</dbReference>
<evidence type="ECO:0000313" key="2">
    <source>
        <dbReference type="Proteomes" id="UP001428341"/>
    </source>
</evidence>
<reference evidence="1 2" key="1">
    <citation type="submission" date="2024-05" db="EMBL/GenBank/DDBJ databases">
        <title>Haplotype-resolved chromosome-level genome assembly of Huyou (Citrus changshanensis).</title>
        <authorList>
            <person name="Miao C."/>
            <person name="Chen W."/>
            <person name="Wu Y."/>
            <person name="Wang L."/>
            <person name="Zhao S."/>
            <person name="Grierson D."/>
            <person name="Xu C."/>
            <person name="Chen K."/>
        </authorList>
    </citation>
    <scope>NUCLEOTIDE SEQUENCE [LARGE SCALE GENOMIC DNA]</scope>
    <source>
        <strain evidence="1">01-14</strain>
        <tissue evidence="1">Leaf</tissue>
    </source>
</reference>
<proteinExistence type="predicted"/>
<protein>
    <submittedName>
        <fullName evidence="1">Uncharacterized protein</fullName>
    </submittedName>
</protein>
<evidence type="ECO:0000313" key="1">
    <source>
        <dbReference type="EMBL" id="KAK9229447.1"/>
    </source>
</evidence>
<gene>
    <name evidence="1" type="ORF">WN944_022409</name>
</gene>
<keyword evidence="2" id="KW-1185">Reference proteome</keyword>
<sequence length="45" mass="4887">MGNMISLSVSLDSIFCSCLDFDVGNVTSESKVEDNLDALRTAMEK</sequence>
<comment type="caution">
    <text evidence="1">The sequence shown here is derived from an EMBL/GenBank/DDBJ whole genome shotgun (WGS) entry which is preliminary data.</text>
</comment>
<organism evidence="1 2">
    <name type="scientific">Citrus x changshan-huyou</name>
    <dbReference type="NCBI Taxonomy" id="2935761"/>
    <lineage>
        <taxon>Eukaryota</taxon>
        <taxon>Viridiplantae</taxon>
        <taxon>Streptophyta</taxon>
        <taxon>Embryophyta</taxon>
        <taxon>Tracheophyta</taxon>
        <taxon>Spermatophyta</taxon>
        <taxon>Magnoliopsida</taxon>
        <taxon>eudicotyledons</taxon>
        <taxon>Gunneridae</taxon>
        <taxon>Pentapetalae</taxon>
        <taxon>rosids</taxon>
        <taxon>malvids</taxon>
        <taxon>Sapindales</taxon>
        <taxon>Rutaceae</taxon>
        <taxon>Aurantioideae</taxon>
        <taxon>Citrus</taxon>
    </lineage>
</organism>
<dbReference type="Proteomes" id="UP001428341">
    <property type="component" value="Unassembled WGS sequence"/>
</dbReference>